<reference evidence="2 3" key="1">
    <citation type="journal article" date="2019" name="J Genomics">
        <title>The Draft Genome of a Hydrogen-producing Cyanobacterium, Arthrospira platensis NIES-46.</title>
        <authorList>
            <person name="Suzuki S."/>
            <person name="Yamaguchi H."/>
            <person name="Kawachi M."/>
        </authorList>
    </citation>
    <scope>NUCLEOTIDE SEQUENCE [LARGE SCALE GENOMIC DNA]</scope>
    <source>
        <strain evidence="2 3">NIES-46</strain>
    </source>
</reference>
<dbReference type="Proteomes" id="UP000326169">
    <property type="component" value="Unassembled WGS sequence"/>
</dbReference>
<dbReference type="Gene3D" id="3.40.630.30">
    <property type="match status" value="1"/>
</dbReference>
<protein>
    <recommendedName>
        <fullName evidence="1">N-acetyltransferase domain-containing protein</fullName>
    </recommendedName>
</protein>
<accession>A0A5M3T3Y5</accession>
<evidence type="ECO:0000313" key="3">
    <source>
        <dbReference type="Proteomes" id="UP000326169"/>
    </source>
</evidence>
<dbReference type="SUPFAM" id="SSF55729">
    <property type="entry name" value="Acyl-CoA N-acyltransferases (Nat)"/>
    <property type="match status" value="1"/>
</dbReference>
<dbReference type="EMBL" id="BIMW01000090">
    <property type="protein sequence ID" value="GCE94184.1"/>
    <property type="molecule type" value="Genomic_DNA"/>
</dbReference>
<evidence type="ECO:0000259" key="1">
    <source>
        <dbReference type="PROSITE" id="PS51186"/>
    </source>
</evidence>
<organism evidence="2 3">
    <name type="scientific">Limnospira platensis NIES-46</name>
    <dbReference type="NCBI Taxonomy" id="1236695"/>
    <lineage>
        <taxon>Bacteria</taxon>
        <taxon>Bacillati</taxon>
        <taxon>Cyanobacteriota</taxon>
        <taxon>Cyanophyceae</taxon>
        <taxon>Oscillatoriophycideae</taxon>
        <taxon>Oscillatoriales</taxon>
        <taxon>Sirenicapillariaceae</taxon>
        <taxon>Limnospira</taxon>
    </lineage>
</organism>
<keyword evidence="3" id="KW-1185">Reference proteome</keyword>
<feature type="domain" description="N-acetyltransferase" evidence="1">
    <location>
        <begin position="20"/>
        <end position="195"/>
    </location>
</feature>
<name>A0A5M3T3Y5_LIMPL</name>
<gene>
    <name evidence="2" type="ORF">NIES46_22370</name>
</gene>
<dbReference type="InterPro" id="IPR016181">
    <property type="entry name" value="Acyl_CoA_acyltransferase"/>
</dbReference>
<dbReference type="Pfam" id="PF00583">
    <property type="entry name" value="Acetyltransf_1"/>
    <property type="match status" value="1"/>
</dbReference>
<dbReference type="InterPro" id="IPR000182">
    <property type="entry name" value="GNAT_dom"/>
</dbReference>
<dbReference type="GeneID" id="301683087"/>
<dbReference type="PANTHER" id="PTHR47443">
    <property type="entry name" value="ACYL-COA N-ACYLTRANSFERASES (NAT) SUPERFAMILY PROTEIN"/>
    <property type="match status" value="1"/>
</dbReference>
<dbReference type="PROSITE" id="PS51186">
    <property type="entry name" value="GNAT"/>
    <property type="match status" value="1"/>
</dbReference>
<dbReference type="CDD" id="cd04301">
    <property type="entry name" value="NAT_SF"/>
    <property type="match status" value="1"/>
</dbReference>
<dbReference type="PANTHER" id="PTHR47443:SF3">
    <property type="entry name" value="GCN5-RELATED N-ACETYLTRANSFERASE 4, CHLOROPLASTIC"/>
    <property type="match status" value="1"/>
</dbReference>
<dbReference type="RefSeq" id="WP_006619485.1">
    <property type="nucleotide sequence ID" value="NZ_BIMW01000090.1"/>
</dbReference>
<evidence type="ECO:0000313" key="2">
    <source>
        <dbReference type="EMBL" id="GCE94184.1"/>
    </source>
</evidence>
<sequence length="205" mass="23090">MTSTTYKREGSGGTSHGYPLKIRVALRADVTRLTEILAESFHTRQGLGGLMYPIFRLGIYEDLRNRLATSSGYYTCLVAAIADSPHKLGNIPLNVPEHLVGTVEMGLRSPSPWSIGDRYPYISNLAVHPTARRQGVARELLIGCEQVAMKWGFSDLYLHVLENNSQARQLYHQVGYRIAQIDWSWDSVFLGQPRRLFLCKNLSHS</sequence>
<comment type="caution">
    <text evidence="2">The sequence shown here is derived from an EMBL/GenBank/DDBJ whole genome shotgun (WGS) entry which is preliminary data.</text>
</comment>
<proteinExistence type="predicted"/>